<reference evidence="1 2" key="1">
    <citation type="journal article" date="2020" name="Microorganisms">
        <title>Reliable Identification of Environmental Pseudomonas Isolates Using the rpoD Gene.</title>
        <authorList>
            <consortium name="The Broad Institute Genome Sequencing Platform"/>
            <person name="Girard L."/>
            <person name="Lood C."/>
            <person name="Rokni-Zadeh H."/>
            <person name="van Noort V."/>
            <person name="Lavigne R."/>
            <person name="De Mot R."/>
        </authorList>
    </citation>
    <scope>NUCLEOTIDE SEQUENCE [LARGE SCALE GENOMIC DNA]</scope>
    <source>
        <strain evidence="1 2">RW7P2</strain>
    </source>
</reference>
<dbReference type="Proteomes" id="UP000628086">
    <property type="component" value="Unassembled WGS sequence"/>
</dbReference>
<sequence>MLGFNGGRLDPVTGCYPLGNGRRSFNPSLLRFISSDSMSPFAAGGLNSYSYCLGDPVNREDPSGNCCLFKPFARMFRRVFPKKELPGKLYVSPIIERMVINKDYKNINSVINIRLVGSSERVPQGYELIGFHGSQAKHARSLQSGLDPGYSKGGTYGSGFYFSTNLDVANKYAGSDGDGIVFGVYAENFGEWKKGKDYFSANRNVLVIRENAYGKVAVRREVAFPILISDKTTVTY</sequence>
<keyword evidence="2" id="KW-1185">Reference proteome</keyword>
<evidence type="ECO:0000313" key="2">
    <source>
        <dbReference type="Proteomes" id="UP000628086"/>
    </source>
</evidence>
<organism evidence="1 2">
    <name type="scientific">Pseudomonas taiwanensis</name>
    <dbReference type="NCBI Taxonomy" id="470150"/>
    <lineage>
        <taxon>Bacteria</taxon>
        <taxon>Pseudomonadati</taxon>
        <taxon>Pseudomonadota</taxon>
        <taxon>Gammaproteobacteria</taxon>
        <taxon>Pseudomonadales</taxon>
        <taxon>Pseudomonadaceae</taxon>
        <taxon>Pseudomonas</taxon>
    </lineage>
</organism>
<name>A0ABR6V644_9PSED</name>
<evidence type="ECO:0008006" key="3">
    <source>
        <dbReference type="Google" id="ProtNLM"/>
    </source>
</evidence>
<dbReference type="SUPFAM" id="SSF56399">
    <property type="entry name" value="ADP-ribosylation"/>
    <property type="match status" value="1"/>
</dbReference>
<protein>
    <recommendedName>
        <fullName evidence="3">RHS repeat-associated core domain-containing protein</fullName>
    </recommendedName>
</protein>
<dbReference type="NCBIfam" id="TIGR03696">
    <property type="entry name" value="Rhs_assc_core"/>
    <property type="match status" value="1"/>
</dbReference>
<dbReference type="EMBL" id="JABWRS010000006">
    <property type="protein sequence ID" value="MBC3475896.1"/>
    <property type="molecule type" value="Genomic_DNA"/>
</dbReference>
<gene>
    <name evidence="1" type="ORF">HU747_09830</name>
</gene>
<accession>A0ABR6V644</accession>
<evidence type="ECO:0000313" key="1">
    <source>
        <dbReference type="EMBL" id="MBC3475896.1"/>
    </source>
</evidence>
<dbReference type="Gene3D" id="3.90.175.10">
    <property type="entry name" value="Diphtheria Toxin, domain 1"/>
    <property type="match status" value="1"/>
</dbReference>
<dbReference type="Gene3D" id="2.180.10.10">
    <property type="entry name" value="RHS repeat-associated core"/>
    <property type="match status" value="1"/>
</dbReference>
<dbReference type="InterPro" id="IPR022385">
    <property type="entry name" value="Rhs_assc_core"/>
</dbReference>
<proteinExistence type="predicted"/>
<comment type="caution">
    <text evidence="1">The sequence shown here is derived from an EMBL/GenBank/DDBJ whole genome shotgun (WGS) entry which is preliminary data.</text>
</comment>